<evidence type="ECO:0000256" key="1">
    <source>
        <dbReference type="ARBA" id="ARBA00000830"/>
    </source>
</evidence>
<dbReference type="GO" id="GO:0046872">
    <property type="term" value="F:metal ion binding"/>
    <property type="evidence" value="ECO:0007669"/>
    <property type="project" value="UniProtKB-KW"/>
</dbReference>
<dbReference type="NCBIfam" id="TIGR01662">
    <property type="entry name" value="HAD-SF-IIIA"/>
    <property type="match status" value="1"/>
</dbReference>
<evidence type="ECO:0000256" key="7">
    <source>
        <dbReference type="ARBA" id="ARBA00022801"/>
    </source>
</evidence>
<dbReference type="PRINTS" id="PR00413">
    <property type="entry name" value="HADHALOGNASE"/>
</dbReference>
<keyword evidence="8 10" id="KW-0460">Magnesium</keyword>
<dbReference type="HAMAP" id="MF_00495">
    <property type="entry name" value="GPH_hydrolase_bact"/>
    <property type="match status" value="1"/>
</dbReference>
<dbReference type="Gene3D" id="1.10.150.240">
    <property type="entry name" value="Putative phosphatase, domain 2"/>
    <property type="match status" value="1"/>
</dbReference>
<dbReference type="GO" id="GO:0006281">
    <property type="term" value="P:DNA repair"/>
    <property type="evidence" value="ECO:0007669"/>
    <property type="project" value="TreeGrafter"/>
</dbReference>
<dbReference type="GO" id="GO:0046295">
    <property type="term" value="P:glycolate biosynthetic process"/>
    <property type="evidence" value="ECO:0007669"/>
    <property type="project" value="UniProtKB-UniRule"/>
</dbReference>
<evidence type="ECO:0000313" key="11">
    <source>
        <dbReference type="EMBL" id="TVT59620.1"/>
    </source>
</evidence>
<dbReference type="InterPro" id="IPR023214">
    <property type="entry name" value="HAD_sf"/>
</dbReference>
<comment type="function">
    <text evidence="10">Specifically catalyzes the dephosphorylation of 2-phosphoglycolate. Is involved in the dissimilation of the intracellular 2-phosphoglycolate formed during the DNA repair of 3'-phosphoglycolate ends, a major class of DNA lesions induced by oxidative stress.</text>
</comment>
<evidence type="ECO:0000256" key="6">
    <source>
        <dbReference type="ARBA" id="ARBA00022723"/>
    </source>
</evidence>
<evidence type="ECO:0000256" key="8">
    <source>
        <dbReference type="ARBA" id="ARBA00022842"/>
    </source>
</evidence>
<dbReference type="GO" id="GO:0005975">
    <property type="term" value="P:carbohydrate metabolic process"/>
    <property type="evidence" value="ECO:0007669"/>
    <property type="project" value="InterPro"/>
</dbReference>
<feature type="active site" description="Nucleophile" evidence="10">
    <location>
        <position position="15"/>
    </location>
</feature>
<dbReference type="PANTHER" id="PTHR43434">
    <property type="entry name" value="PHOSPHOGLYCOLATE PHOSPHATASE"/>
    <property type="match status" value="1"/>
</dbReference>
<dbReference type="InterPro" id="IPR023198">
    <property type="entry name" value="PGP-like_dom2"/>
</dbReference>
<dbReference type="InterPro" id="IPR006549">
    <property type="entry name" value="HAD-SF_hydro_IIIA"/>
</dbReference>
<dbReference type="PANTHER" id="PTHR43434:SF1">
    <property type="entry name" value="PHOSPHOGLYCOLATE PHOSPHATASE"/>
    <property type="match status" value="1"/>
</dbReference>
<dbReference type="CDD" id="cd16417">
    <property type="entry name" value="HAD_PGPase"/>
    <property type="match status" value="1"/>
</dbReference>
<organism evidence="11 12">
    <name type="scientific">Sedimenticola thiotaurini</name>
    <dbReference type="NCBI Taxonomy" id="1543721"/>
    <lineage>
        <taxon>Bacteria</taxon>
        <taxon>Pseudomonadati</taxon>
        <taxon>Pseudomonadota</taxon>
        <taxon>Gammaproteobacteria</taxon>
        <taxon>Chromatiales</taxon>
        <taxon>Sedimenticolaceae</taxon>
        <taxon>Sedimenticola</taxon>
    </lineage>
</organism>
<comment type="cofactor">
    <cofactor evidence="2 10">
        <name>Mg(2+)</name>
        <dbReference type="ChEBI" id="CHEBI:18420"/>
    </cofactor>
</comment>
<dbReference type="InterPro" id="IPR037512">
    <property type="entry name" value="PGPase_prok"/>
</dbReference>
<dbReference type="GO" id="GO:0005829">
    <property type="term" value="C:cytosol"/>
    <property type="evidence" value="ECO:0007669"/>
    <property type="project" value="TreeGrafter"/>
</dbReference>
<gene>
    <name evidence="11" type="ORF">FHK82_01175</name>
</gene>
<name>A0A558DF24_9GAMM</name>
<dbReference type="Pfam" id="PF13419">
    <property type="entry name" value="HAD_2"/>
    <property type="match status" value="1"/>
</dbReference>
<dbReference type="AlphaFoldDB" id="A0A558DF24"/>
<reference evidence="11 12" key="1">
    <citation type="submission" date="2019-07" db="EMBL/GenBank/DDBJ databases">
        <title>The pathways for chlorine oxyanion respiration interact through the shared metabolite chlorate.</title>
        <authorList>
            <person name="Barnum T.P."/>
            <person name="Cheng Y."/>
            <person name="Hill K.A."/>
            <person name="Lucas L.N."/>
            <person name="Carlson H.K."/>
            <person name="Coates J.D."/>
        </authorList>
    </citation>
    <scope>NUCLEOTIDE SEQUENCE [LARGE SCALE GENOMIC DNA]</scope>
    <source>
        <strain evidence="11">BK-3</strain>
    </source>
</reference>
<dbReference type="NCBIfam" id="TIGR01449">
    <property type="entry name" value="PGP_bact"/>
    <property type="match status" value="1"/>
</dbReference>
<proteinExistence type="inferred from homology"/>
<evidence type="ECO:0000256" key="2">
    <source>
        <dbReference type="ARBA" id="ARBA00001946"/>
    </source>
</evidence>
<evidence type="ECO:0000256" key="4">
    <source>
        <dbReference type="ARBA" id="ARBA00006171"/>
    </source>
</evidence>
<evidence type="ECO:0000256" key="5">
    <source>
        <dbReference type="ARBA" id="ARBA00013078"/>
    </source>
</evidence>
<feature type="binding site" evidence="10">
    <location>
        <position position="17"/>
    </location>
    <ligand>
        <name>Mg(2+)</name>
        <dbReference type="ChEBI" id="CHEBI:18420"/>
    </ligand>
</feature>
<keyword evidence="9 10" id="KW-0119">Carbohydrate metabolism</keyword>
<dbReference type="InterPro" id="IPR041492">
    <property type="entry name" value="HAD_2"/>
</dbReference>
<dbReference type="NCBIfam" id="TIGR01509">
    <property type="entry name" value="HAD-SF-IA-v3"/>
    <property type="match status" value="1"/>
</dbReference>
<dbReference type="InterPro" id="IPR050155">
    <property type="entry name" value="HAD-like_hydrolase_sf"/>
</dbReference>
<dbReference type="FunFam" id="3.40.50.1000:FF:000022">
    <property type="entry name" value="Phosphoglycolate phosphatase"/>
    <property type="match status" value="1"/>
</dbReference>
<protein>
    <recommendedName>
        <fullName evidence="5 10">Phosphoglycolate phosphatase</fullName>
        <shortName evidence="10">PGP</shortName>
        <shortName evidence="10">PGPase</shortName>
        <ecNumber evidence="5 10">3.1.3.18</ecNumber>
    </recommendedName>
</protein>
<feature type="binding site" evidence="10">
    <location>
        <position position="178"/>
    </location>
    <ligand>
        <name>Mg(2+)</name>
        <dbReference type="ChEBI" id="CHEBI:18420"/>
    </ligand>
</feature>
<dbReference type="EMBL" id="VMRY01000003">
    <property type="protein sequence ID" value="TVT59620.1"/>
    <property type="molecule type" value="Genomic_DNA"/>
</dbReference>
<dbReference type="SFLD" id="SFLDG01129">
    <property type="entry name" value="C1.5:_HAD__Beta-PGM__Phosphata"/>
    <property type="match status" value="1"/>
</dbReference>
<sequence length="226" mass="24801">MNAVALKRPSLILFDLDGTLVDSVPDLAFCIDGMMTQLGRPAWGEARVREWVGNGVERLVKRALIGQLEGEPDDAEYQQALPLFMDLYTEHNGKRSQLYPGVKSGLDKLRQSGFNLACVTNKADQFTRPLLRALGIYDYFGLITSGDTLPKKKPDPMPLTHTASHFQLSPEQSLMIGDSSNDVKAARAAGFAIVCVPYGYNHGEDINLSNPDAVIESIAQLNSMFV</sequence>
<evidence type="ECO:0000256" key="10">
    <source>
        <dbReference type="HAMAP-Rule" id="MF_00495"/>
    </source>
</evidence>
<keyword evidence="7 10" id="KW-0378">Hydrolase</keyword>
<feature type="binding site" evidence="10">
    <location>
        <position position="15"/>
    </location>
    <ligand>
        <name>Mg(2+)</name>
        <dbReference type="ChEBI" id="CHEBI:18420"/>
    </ligand>
</feature>
<dbReference type="Gene3D" id="3.40.50.1000">
    <property type="entry name" value="HAD superfamily/HAD-like"/>
    <property type="match status" value="1"/>
</dbReference>
<dbReference type="NCBIfam" id="TIGR01549">
    <property type="entry name" value="HAD-SF-IA-v1"/>
    <property type="match status" value="1"/>
</dbReference>
<accession>A0A558DF24</accession>
<dbReference type="InterPro" id="IPR006439">
    <property type="entry name" value="HAD-SF_hydro_IA"/>
</dbReference>
<dbReference type="UniPathway" id="UPA00865">
    <property type="reaction ID" value="UER00834"/>
</dbReference>
<comment type="similarity">
    <text evidence="4 10">Belongs to the HAD-like hydrolase superfamily. CbbY/CbbZ/Gph/YieH family.</text>
</comment>
<comment type="caution">
    <text evidence="11">The sequence shown here is derived from an EMBL/GenBank/DDBJ whole genome shotgun (WGS) entry which is preliminary data.</text>
</comment>
<dbReference type="STRING" id="1543721.AAY24_13680"/>
<dbReference type="SFLD" id="SFLDG01135">
    <property type="entry name" value="C1.5.6:_HAD__Beta-PGM__Phospha"/>
    <property type="match status" value="1"/>
</dbReference>
<dbReference type="InterPro" id="IPR036412">
    <property type="entry name" value="HAD-like_sf"/>
</dbReference>
<dbReference type="SUPFAM" id="SSF56784">
    <property type="entry name" value="HAD-like"/>
    <property type="match status" value="1"/>
</dbReference>
<keyword evidence="6 10" id="KW-0479">Metal-binding</keyword>
<dbReference type="GO" id="GO:0008967">
    <property type="term" value="F:phosphoglycolate phosphatase activity"/>
    <property type="evidence" value="ECO:0007669"/>
    <property type="project" value="UniProtKB-UniRule"/>
</dbReference>
<dbReference type="NCBIfam" id="NF009695">
    <property type="entry name" value="PRK13222.1-2"/>
    <property type="match status" value="1"/>
</dbReference>
<dbReference type="SFLD" id="SFLDS00003">
    <property type="entry name" value="Haloacid_Dehalogenase"/>
    <property type="match status" value="1"/>
</dbReference>
<comment type="catalytic activity">
    <reaction evidence="1 10">
        <text>2-phosphoglycolate + H2O = glycolate + phosphate</text>
        <dbReference type="Rhea" id="RHEA:14369"/>
        <dbReference type="ChEBI" id="CHEBI:15377"/>
        <dbReference type="ChEBI" id="CHEBI:29805"/>
        <dbReference type="ChEBI" id="CHEBI:43474"/>
        <dbReference type="ChEBI" id="CHEBI:58033"/>
        <dbReference type="EC" id="3.1.3.18"/>
    </reaction>
</comment>
<dbReference type="EC" id="3.1.3.18" evidence="5 10"/>
<evidence type="ECO:0000256" key="3">
    <source>
        <dbReference type="ARBA" id="ARBA00004818"/>
    </source>
</evidence>
<evidence type="ECO:0000313" key="12">
    <source>
        <dbReference type="Proteomes" id="UP000317355"/>
    </source>
</evidence>
<evidence type="ECO:0000256" key="9">
    <source>
        <dbReference type="ARBA" id="ARBA00023277"/>
    </source>
</evidence>
<dbReference type="Proteomes" id="UP000317355">
    <property type="component" value="Unassembled WGS sequence"/>
</dbReference>
<comment type="pathway">
    <text evidence="3 10">Organic acid metabolism; glycolate biosynthesis; glycolate from 2-phosphoglycolate: step 1/1.</text>
</comment>